<accession>A0A8S2XQH6</accession>
<dbReference type="EMBL" id="CAJNOK010067606">
    <property type="protein sequence ID" value="CAF1654832.1"/>
    <property type="molecule type" value="Genomic_DNA"/>
</dbReference>
<sequence>MPNIKELRAKSGVLLSVVDQFMEDEELRPICKQIEKIIIDEYQEALDKNIDNEMKRVFPNAFVDKTKT</sequence>
<proteinExistence type="predicted"/>
<dbReference type="Proteomes" id="UP000682733">
    <property type="component" value="Unassembled WGS sequence"/>
</dbReference>
<dbReference type="AlphaFoldDB" id="A0A8S2XQH6"/>
<gene>
    <name evidence="1" type="ORF">OVA965_LOCUS45018</name>
    <name evidence="2" type="ORF">TMI583_LOCUS48157</name>
</gene>
<name>A0A8S2XQH6_9BILA</name>
<evidence type="ECO:0000313" key="2">
    <source>
        <dbReference type="EMBL" id="CAF4506055.1"/>
    </source>
</evidence>
<organism evidence="2 3">
    <name type="scientific">Didymodactylos carnosus</name>
    <dbReference type="NCBI Taxonomy" id="1234261"/>
    <lineage>
        <taxon>Eukaryota</taxon>
        <taxon>Metazoa</taxon>
        <taxon>Spiralia</taxon>
        <taxon>Gnathifera</taxon>
        <taxon>Rotifera</taxon>
        <taxon>Eurotatoria</taxon>
        <taxon>Bdelloidea</taxon>
        <taxon>Philodinida</taxon>
        <taxon>Philodinidae</taxon>
        <taxon>Didymodactylos</taxon>
    </lineage>
</organism>
<feature type="non-terminal residue" evidence="2">
    <location>
        <position position="68"/>
    </location>
</feature>
<reference evidence="2" key="1">
    <citation type="submission" date="2021-02" db="EMBL/GenBank/DDBJ databases">
        <authorList>
            <person name="Nowell W R."/>
        </authorList>
    </citation>
    <scope>NUCLEOTIDE SEQUENCE</scope>
</reference>
<evidence type="ECO:0000313" key="3">
    <source>
        <dbReference type="Proteomes" id="UP000682733"/>
    </source>
</evidence>
<protein>
    <submittedName>
        <fullName evidence="2">Uncharacterized protein</fullName>
    </submittedName>
</protein>
<evidence type="ECO:0000313" key="1">
    <source>
        <dbReference type="EMBL" id="CAF1654832.1"/>
    </source>
</evidence>
<dbReference type="Proteomes" id="UP000677228">
    <property type="component" value="Unassembled WGS sequence"/>
</dbReference>
<dbReference type="EMBL" id="CAJOBA010096780">
    <property type="protein sequence ID" value="CAF4506055.1"/>
    <property type="molecule type" value="Genomic_DNA"/>
</dbReference>
<comment type="caution">
    <text evidence="2">The sequence shown here is derived from an EMBL/GenBank/DDBJ whole genome shotgun (WGS) entry which is preliminary data.</text>
</comment>